<evidence type="ECO:0000313" key="2">
    <source>
        <dbReference type="EMBL" id="TDU31720.1"/>
    </source>
</evidence>
<dbReference type="AlphaFoldDB" id="A0A4R7PEK4"/>
<dbReference type="RefSeq" id="WP_133880281.1">
    <property type="nucleotide sequence ID" value="NZ_MWIN01000012.1"/>
</dbReference>
<gene>
    <name evidence="2" type="ORF">DFR24_1099</name>
</gene>
<dbReference type="Pfam" id="PF00596">
    <property type="entry name" value="Aldolase_II"/>
    <property type="match status" value="1"/>
</dbReference>
<dbReference type="EMBL" id="SOBT01000008">
    <property type="protein sequence ID" value="TDU31720.1"/>
    <property type="molecule type" value="Genomic_DNA"/>
</dbReference>
<protein>
    <submittedName>
        <fullName evidence="2">Class II aldolase/adducin N-terminal domain-containing protein</fullName>
    </submittedName>
</protein>
<dbReference type="Proteomes" id="UP000295341">
    <property type="component" value="Unassembled WGS sequence"/>
</dbReference>
<keyword evidence="3" id="KW-1185">Reference proteome</keyword>
<comment type="caution">
    <text evidence="2">The sequence shown here is derived from an EMBL/GenBank/DDBJ whole genome shotgun (WGS) entry which is preliminary data.</text>
</comment>
<sequence length="228" mass="25676">MNQLTQPQLDLATYVDEARSDAVHAFNFLKESQTLSASLTFSVVHRVPGTDTLLTVRFPQPWARNHEPKISFSSFSEQKDHILHEARLEADTFIHAHTPYLSAWSLAQKPFPILYVAAQRHLLAREIPNHLDRTRSVLDTVRERLDKWPDLAPPPGQLESNGGGNFWGKGILWTAQLILLIEEAARYQAIAEQIGGAKFYTPGALNVQWSRTGLAEKAKAFPRDYAPV</sequence>
<feature type="domain" description="Class II aldolase/adducin N-terminal" evidence="1">
    <location>
        <begin position="83"/>
        <end position="188"/>
    </location>
</feature>
<accession>A0A4R7PEK4</accession>
<proteinExistence type="predicted"/>
<dbReference type="Gene3D" id="3.40.225.10">
    <property type="entry name" value="Class II aldolase/adducin N-terminal domain"/>
    <property type="match status" value="1"/>
</dbReference>
<dbReference type="OrthoDB" id="8478087at2"/>
<dbReference type="InterPro" id="IPR001303">
    <property type="entry name" value="Aldolase_II/adducin_N"/>
</dbReference>
<dbReference type="SUPFAM" id="SSF53639">
    <property type="entry name" value="AraD/HMP-PK domain-like"/>
    <property type="match status" value="1"/>
</dbReference>
<evidence type="ECO:0000313" key="3">
    <source>
        <dbReference type="Proteomes" id="UP000295341"/>
    </source>
</evidence>
<evidence type="ECO:0000259" key="1">
    <source>
        <dbReference type="Pfam" id="PF00596"/>
    </source>
</evidence>
<name>A0A4R7PEK4_9GAMM</name>
<reference evidence="2 3" key="1">
    <citation type="submission" date="2019-03" db="EMBL/GenBank/DDBJ databases">
        <title>Genomic Encyclopedia of Type Strains, Phase IV (KMG-IV): sequencing the most valuable type-strain genomes for metagenomic binning, comparative biology and taxonomic classification.</title>
        <authorList>
            <person name="Goeker M."/>
        </authorList>
    </citation>
    <scope>NUCLEOTIDE SEQUENCE [LARGE SCALE GENOMIC DNA]</scope>
    <source>
        <strain evidence="2 3">DSM 26377</strain>
    </source>
</reference>
<organism evidence="2 3">
    <name type="scientific">Panacagrimonas perspica</name>
    <dbReference type="NCBI Taxonomy" id="381431"/>
    <lineage>
        <taxon>Bacteria</taxon>
        <taxon>Pseudomonadati</taxon>
        <taxon>Pseudomonadota</taxon>
        <taxon>Gammaproteobacteria</taxon>
        <taxon>Nevskiales</taxon>
        <taxon>Nevskiaceae</taxon>
        <taxon>Panacagrimonas</taxon>
    </lineage>
</organism>
<dbReference type="InterPro" id="IPR036409">
    <property type="entry name" value="Aldolase_II/adducin_N_sf"/>
</dbReference>
<dbReference type="GO" id="GO:0005996">
    <property type="term" value="P:monosaccharide metabolic process"/>
    <property type="evidence" value="ECO:0007669"/>
    <property type="project" value="UniProtKB-ARBA"/>
</dbReference>